<reference evidence="3 4" key="1">
    <citation type="submission" date="2023-05" db="EMBL/GenBank/DDBJ databases">
        <title>Flavobacterium sedimenti sp. nov., isolated from the sediment.</title>
        <authorList>
            <person name="Wu N."/>
        </authorList>
    </citation>
    <scope>NUCLEOTIDE SEQUENCE [LARGE SCALE GENOMIC DNA]</scope>
    <source>
        <strain evidence="3 4">YZ-48</strain>
    </source>
</reference>
<dbReference type="Pfam" id="PF18962">
    <property type="entry name" value="Por_Secre_tail"/>
    <property type="match status" value="1"/>
</dbReference>
<feature type="domain" description="Secretion system C-terminal sorting" evidence="2">
    <location>
        <begin position="507"/>
        <end position="570"/>
    </location>
</feature>
<dbReference type="Proteomes" id="UP001230035">
    <property type="component" value="Unassembled WGS sequence"/>
</dbReference>
<dbReference type="RefSeq" id="WP_283237691.1">
    <property type="nucleotide sequence ID" value="NZ_JASGBP010000001.1"/>
</dbReference>
<gene>
    <name evidence="3" type="ORF">QHT84_01115</name>
</gene>
<dbReference type="PANTHER" id="PTHR35580">
    <property type="entry name" value="CELL SURFACE GLYCOPROTEIN (S-LAYER PROTEIN)-LIKE PROTEIN"/>
    <property type="match status" value="1"/>
</dbReference>
<dbReference type="EMBL" id="JASGBP010000001">
    <property type="protein sequence ID" value="MDI9256005.1"/>
    <property type="molecule type" value="Genomic_DNA"/>
</dbReference>
<evidence type="ECO:0000313" key="3">
    <source>
        <dbReference type="EMBL" id="MDI9256005.1"/>
    </source>
</evidence>
<sequence length="577" mass="63704">MNGKFLFFIFLITSTTIGQSWQWGKRGGALEALPIDAVQYQEQTYSLVTDSQKRIYGLSRVGFTGLNIDNLPKTNFDNGSTPDDYALFSFACDGSYRWSKIIGGIDDEVVHPLQVDGNNNVYMAGKFANCHTDANFPARIDSDFINTHMDCRLLFLTKYDEDGTLQWIRRPQAAGVDISVSYSQTRSSGVQVGPDGTIYWLTLLPPGAYADGGFVNSQAGSNWFILKYNTNGDYLGTIPINIQTSGGFTFLQFQINPYNNNFYFYATKFDSFDTATIAGNTINNSTFLASYDSQGNYLWHRVDTFVDPGYLFLYNLQFDSQNNIYLGGKIAGFSFGSFLGLTVPETIIPGFVMKVNSTATQLLWSSYSNKGSENYGGIVLNGNELAYTSYCAGTDFTWGTQTLNASNIFNNEGTEVLLARFNRDTGACLGLTKIPGNDGFNDVGTAITADVSGDYILGGAIGGTLTFNNNQQITNSGSQSDFFVAKYATEACSPLAVNEFEKEKVTLYPNPVSDVVYVRIEESMMYSIYNMLGVKVMDGIVTDRNQGIDVRSLANGCYLIQLEDERGVHQSMKFIKE</sequence>
<dbReference type="NCBIfam" id="TIGR04183">
    <property type="entry name" value="Por_Secre_tail"/>
    <property type="match status" value="1"/>
</dbReference>
<accession>A0ABT6XM04</accession>
<evidence type="ECO:0000256" key="1">
    <source>
        <dbReference type="ARBA" id="ARBA00022729"/>
    </source>
</evidence>
<organism evidence="3 4">
    <name type="scientific">Flavobacterium sedimenticola</name>
    <dbReference type="NCBI Taxonomy" id="3043286"/>
    <lineage>
        <taxon>Bacteria</taxon>
        <taxon>Pseudomonadati</taxon>
        <taxon>Bacteroidota</taxon>
        <taxon>Flavobacteriia</taxon>
        <taxon>Flavobacteriales</taxon>
        <taxon>Flavobacteriaceae</taxon>
        <taxon>Flavobacterium</taxon>
    </lineage>
</organism>
<evidence type="ECO:0000313" key="4">
    <source>
        <dbReference type="Proteomes" id="UP001230035"/>
    </source>
</evidence>
<comment type="caution">
    <text evidence="3">The sequence shown here is derived from an EMBL/GenBank/DDBJ whole genome shotgun (WGS) entry which is preliminary data.</text>
</comment>
<keyword evidence="4" id="KW-1185">Reference proteome</keyword>
<evidence type="ECO:0000259" key="2">
    <source>
        <dbReference type="Pfam" id="PF18962"/>
    </source>
</evidence>
<dbReference type="InterPro" id="IPR026444">
    <property type="entry name" value="Secre_tail"/>
</dbReference>
<keyword evidence="1" id="KW-0732">Signal</keyword>
<proteinExistence type="predicted"/>
<dbReference type="PANTHER" id="PTHR35580:SF1">
    <property type="entry name" value="PHYTASE-LIKE DOMAIN-CONTAINING PROTEIN"/>
    <property type="match status" value="1"/>
</dbReference>
<dbReference type="InterPro" id="IPR052918">
    <property type="entry name" value="Motility_Chemotaxis_Reg"/>
</dbReference>
<protein>
    <submittedName>
        <fullName evidence="3">T9SS type A sorting domain-containing protein</fullName>
    </submittedName>
</protein>
<name>A0ABT6XM04_9FLAO</name>